<organism evidence="2 3">
    <name type="scientific">Massilia norwichensis</name>
    <dbReference type="NCBI Taxonomy" id="1442366"/>
    <lineage>
        <taxon>Bacteria</taxon>
        <taxon>Pseudomonadati</taxon>
        <taxon>Pseudomonadota</taxon>
        <taxon>Betaproteobacteria</taxon>
        <taxon>Burkholderiales</taxon>
        <taxon>Oxalobacteraceae</taxon>
        <taxon>Telluria group</taxon>
        <taxon>Massilia</taxon>
    </lineage>
</organism>
<dbReference type="RefSeq" id="WP_258847236.1">
    <property type="nucleotide sequence ID" value="NZ_JANUGX010000027.1"/>
</dbReference>
<gene>
    <name evidence="2" type="ORF">NX782_19955</name>
</gene>
<feature type="transmembrane region" description="Helical" evidence="1">
    <location>
        <begin position="229"/>
        <end position="247"/>
    </location>
</feature>
<name>A0ABT2ABB5_9BURK</name>
<sequence length="258" mass="26951">MTTVLLLKLCLVPSLIYLVTLIGRRWGPNAAGWFSALPIVAGPILLTMALEQGSAFVATAAAHTLIAVIAVLVFCLAYAWASGRFGVVGSLCASLGAYALAVAGLQLIELPLLPGFALVLAVLALAPRLFPRLPDAGTRNARQANDLPLRMLAGALLSFTVTYAAAGIGPRLSGFFAMFPVMGTILVGFSHYASGRAYAVNILLGMARGYYAFATFCVVLSLLLRGQSIGVAFLVAAGAALLVQFLSKRGMGFSLKRT</sequence>
<keyword evidence="1" id="KW-0812">Transmembrane</keyword>
<dbReference type="Proteomes" id="UP001205560">
    <property type="component" value="Unassembled WGS sequence"/>
</dbReference>
<keyword evidence="1" id="KW-1133">Transmembrane helix</keyword>
<feature type="transmembrane region" description="Helical" evidence="1">
    <location>
        <begin position="87"/>
        <end position="106"/>
    </location>
</feature>
<feature type="transmembrane region" description="Helical" evidence="1">
    <location>
        <begin position="112"/>
        <end position="130"/>
    </location>
</feature>
<feature type="transmembrane region" description="Helical" evidence="1">
    <location>
        <begin position="30"/>
        <end position="50"/>
    </location>
</feature>
<reference evidence="2 3" key="1">
    <citation type="submission" date="2022-08" db="EMBL/GenBank/DDBJ databases">
        <title>Reclassification of Massilia species as members of the genera Telluria, Duganella, Pseudoduganella, Mokoshia gen. nov. and Zemynaea gen. nov. using orthogonal and non-orthogonal genome-based approaches.</title>
        <authorList>
            <person name="Bowman J.P."/>
        </authorList>
    </citation>
    <scope>NUCLEOTIDE SEQUENCE [LARGE SCALE GENOMIC DNA]</scope>
    <source>
        <strain evidence="2 3">LMG 28164</strain>
    </source>
</reference>
<feature type="transmembrane region" description="Helical" evidence="1">
    <location>
        <begin position="151"/>
        <end position="169"/>
    </location>
</feature>
<feature type="transmembrane region" description="Helical" evidence="1">
    <location>
        <begin position="56"/>
        <end position="80"/>
    </location>
</feature>
<accession>A0ABT2ABB5</accession>
<proteinExistence type="predicted"/>
<dbReference type="EMBL" id="JANUGX010000027">
    <property type="protein sequence ID" value="MCS0591469.1"/>
    <property type="molecule type" value="Genomic_DNA"/>
</dbReference>
<keyword evidence="1" id="KW-0472">Membrane</keyword>
<feature type="transmembrane region" description="Helical" evidence="1">
    <location>
        <begin position="200"/>
        <end position="223"/>
    </location>
</feature>
<evidence type="ECO:0000256" key="1">
    <source>
        <dbReference type="SAM" id="Phobius"/>
    </source>
</evidence>
<evidence type="ECO:0000313" key="2">
    <source>
        <dbReference type="EMBL" id="MCS0591469.1"/>
    </source>
</evidence>
<keyword evidence="3" id="KW-1185">Reference proteome</keyword>
<feature type="transmembrane region" description="Helical" evidence="1">
    <location>
        <begin position="175"/>
        <end position="193"/>
    </location>
</feature>
<feature type="transmembrane region" description="Helical" evidence="1">
    <location>
        <begin position="6"/>
        <end position="23"/>
    </location>
</feature>
<comment type="caution">
    <text evidence="2">The sequence shown here is derived from an EMBL/GenBank/DDBJ whole genome shotgun (WGS) entry which is preliminary data.</text>
</comment>
<evidence type="ECO:0000313" key="3">
    <source>
        <dbReference type="Proteomes" id="UP001205560"/>
    </source>
</evidence>
<protein>
    <submittedName>
        <fullName evidence="2">Uncharacterized protein</fullName>
    </submittedName>
</protein>